<organism evidence="1 2">
    <name type="scientific">Yersinia pseudotuberculosis</name>
    <dbReference type="NCBI Taxonomy" id="633"/>
    <lineage>
        <taxon>Bacteria</taxon>
        <taxon>Pseudomonadati</taxon>
        <taxon>Pseudomonadota</taxon>
        <taxon>Gammaproteobacteria</taxon>
        <taxon>Enterobacterales</taxon>
        <taxon>Yersiniaceae</taxon>
        <taxon>Yersinia</taxon>
    </lineage>
</organism>
<evidence type="ECO:0000313" key="2">
    <source>
        <dbReference type="Proteomes" id="UP000268669"/>
    </source>
</evidence>
<protein>
    <submittedName>
        <fullName evidence="1">Exonuclease IX</fullName>
    </submittedName>
</protein>
<dbReference type="GO" id="GO:0004527">
    <property type="term" value="F:exonuclease activity"/>
    <property type="evidence" value="ECO:0007669"/>
    <property type="project" value="UniProtKB-KW"/>
</dbReference>
<proteinExistence type="predicted"/>
<evidence type="ECO:0000313" key="1">
    <source>
        <dbReference type="EMBL" id="AYW92236.1"/>
    </source>
</evidence>
<keyword evidence="1" id="KW-0269">Exonuclease</keyword>
<gene>
    <name evidence="1" type="ORF">EGX47_13655</name>
</gene>
<keyword evidence="2" id="KW-1185">Reference proteome</keyword>
<dbReference type="EMBL" id="CP033713">
    <property type="protein sequence ID" value="AYW92236.1"/>
    <property type="molecule type" value="Genomic_DNA"/>
</dbReference>
<dbReference type="Proteomes" id="UP000268669">
    <property type="component" value="Chromosome"/>
</dbReference>
<name>A0ABM7AIK5_YERPU</name>
<keyword evidence="1" id="KW-0378">Hydrolase</keyword>
<sequence>MNTANQIKSIDNKKVYLHNLFYVRAESSLSPSNIGQR</sequence>
<reference evidence="1" key="1">
    <citation type="submission" date="2018-11" db="EMBL/GenBank/DDBJ databases">
        <title>FDA dAtabase for Regulatory Grade micrObial Sequences (FDA-ARGOS): Supporting development and validation of Infectious Disease Dx tests.</title>
        <authorList>
            <person name="Bliska J."/>
            <person name="Cleland M.-M."/>
            <person name="Tallon L."/>
            <person name="Sadzewicz L."/>
            <person name="Zhao X."/>
            <person name="Vavikolanu K."/>
            <person name="Mehta A."/>
            <person name="Aluvathingal J."/>
            <person name="Nadendla S."/>
            <person name="Yan Y."/>
            <person name="Sichtig H."/>
        </authorList>
    </citation>
    <scope>NUCLEOTIDE SEQUENCE [LARGE SCALE GENOMIC DNA]</scope>
    <source>
        <strain evidence="1">FDAARGOS_581</strain>
    </source>
</reference>
<accession>A0ABM7AIK5</accession>
<keyword evidence="1" id="KW-0540">Nuclease</keyword>